<keyword evidence="5" id="KW-1185">Reference proteome</keyword>
<comment type="similarity">
    <text evidence="1">Belongs to the enoyl-CoA hydratase/isomerase family.</text>
</comment>
<evidence type="ECO:0000313" key="4">
    <source>
        <dbReference type="EMBL" id="NYG38018.1"/>
    </source>
</evidence>
<sequence length="284" mass="30634">MAVETLTSVPSLGPVLARGALAGSSSGSTLPDVALRVTPAIDRADLLEYQRLCGFEGGDVLPHTYPHIVSFPLQMTLMARRDFPLSMAGLVHVENEIEVLRRLTADDALEITVSADRLVGHPRGRVVEMVTQARVDGELVWQGRSSYLSRGKGDPEAERSQPPATPKGLPAQQWRLPSGFGRRYAAVTGDVNPIHMSNVTAKAMGFPRAIAHGMWTYARTLAALGPQTSEPGTSHVWFKKPLLLPGVVDLVVQQPETEGGQVLAGLRGARKKDTEHLVLTFDPA</sequence>
<name>A0A852X6F4_9MICO</name>
<feature type="domain" description="MaoC-like" evidence="3">
    <location>
        <begin position="182"/>
        <end position="249"/>
    </location>
</feature>
<dbReference type="GO" id="GO:0006633">
    <property type="term" value="P:fatty acid biosynthetic process"/>
    <property type="evidence" value="ECO:0007669"/>
    <property type="project" value="InterPro"/>
</dbReference>
<dbReference type="PRINTS" id="PR01483">
    <property type="entry name" value="FASYNTHASE"/>
</dbReference>
<dbReference type="InterPro" id="IPR003965">
    <property type="entry name" value="Fatty_acid_synthase"/>
</dbReference>
<comment type="caution">
    <text evidence="4">The sequence shown here is derived from an EMBL/GenBank/DDBJ whole genome shotgun (WGS) entry which is preliminary data.</text>
</comment>
<dbReference type="InterPro" id="IPR029069">
    <property type="entry name" value="HotDog_dom_sf"/>
</dbReference>
<dbReference type="SUPFAM" id="SSF54637">
    <property type="entry name" value="Thioesterase/thiol ester dehydrase-isomerase"/>
    <property type="match status" value="2"/>
</dbReference>
<dbReference type="GO" id="GO:0004312">
    <property type="term" value="F:fatty acid synthase activity"/>
    <property type="evidence" value="ECO:0007669"/>
    <property type="project" value="InterPro"/>
</dbReference>
<dbReference type="AlphaFoldDB" id="A0A852X6F4"/>
<dbReference type="InterPro" id="IPR002539">
    <property type="entry name" value="MaoC-like_dom"/>
</dbReference>
<evidence type="ECO:0000259" key="3">
    <source>
        <dbReference type="Pfam" id="PF01575"/>
    </source>
</evidence>
<evidence type="ECO:0000256" key="2">
    <source>
        <dbReference type="SAM" id="MobiDB-lite"/>
    </source>
</evidence>
<dbReference type="GO" id="GO:0005835">
    <property type="term" value="C:fatty acid synthase complex"/>
    <property type="evidence" value="ECO:0007669"/>
    <property type="project" value="InterPro"/>
</dbReference>
<protein>
    <submittedName>
        <fullName evidence="4">Acyl dehydratase</fullName>
    </submittedName>
</protein>
<dbReference type="EMBL" id="JACBZX010000001">
    <property type="protein sequence ID" value="NYG38018.1"/>
    <property type="molecule type" value="Genomic_DNA"/>
</dbReference>
<reference evidence="4 5" key="1">
    <citation type="submission" date="2020-07" db="EMBL/GenBank/DDBJ databases">
        <title>Sequencing the genomes of 1000 actinobacteria strains.</title>
        <authorList>
            <person name="Klenk H.-P."/>
        </authorList>
    </citation>
    <scope>NUCLEOTIDE SEQUENCE [LARGE SCALE GENOMIC DNA]</scope>
    <source>
        <strain evidence="4 5">DSM 24723</strain>
    </source>
</reference>
<dbReference type="Proteomes" id="UP000592181">
    <property type="component" value="Unassembled WGS sequence"/>
</dbReference>
<dbReference type="PANTHER" id="PTHR43841">
    <property type="entry name" value="3-HYDROXYACYL-THIOESTER DEHYDRATASE HTDX-RELATED"/>
    <property type="match status" value="1"/>
</dbReference>
<evidence type="ECO:0000256" key="1">
    <source>
        <dbReference type="ARBA" id="ARBA00005254"/>
    </source>
</evidence>
<dbReference type="PANTHER" id="PTHR43841:SF3">
    <property type="entry name" value="(3R)-HYDROXYACYL-ACP DEHYDRATASE SUBUNIT HADB"/>
    <property type="match status" value="1"/>
</dbReference>
<dbReference type="Gene3D" id="3.10.129.10">
    <property type="entry name" value="Hotdog Thioesterase"/>
    <property type="match status" value="1"/>
</dbReference>
<proteinExistence type="inferred from homology"/>
<organism evidence="4 5">
    <name type="scientific">Janibacter alkaliphilus</name>
    <dbReference type="NCBI Taxonomy" id="1069963"/>
    <lineage>
        <taxon>Bacteria</taxon>
        <taxon>Bacillati</taxon>
        <taxon>Actinomycetota</taxon>
        <taxon>Actinomycetes</taxon>
        <taxon>Micrococcales</taxon>
        <taxon>Intrasporangiaceae</taxon>
        <taxon>Janibacter</taxon>
    </lineage>
</organism>
<gene>
    <name evidence="4" type="ORF">BJY28_002487</name>
</gene>
<feature type="region of interest" description="Disordered" evidence="2">
    <location>
        <begin position="146"/>
        <end position="172"/>
    </location>
</feature>
<evidence type="ECO:0000313" key="5">
    <source>
        <dbReference type="Proteomes" id="UP000592181"/>
    </source>
</evidence>
<accession>A0A852X6F4</accession>
<dbReference type="Pfam" id="PF01575">
    <property type="entry name" value="MaoC_dehydratas"/>
    <property type="match status" value="1"/>
</dbReference>
<dbReference type="RefSeq" id="WP_179463279.1">
    <property type="nucleotide sequence ID" value="NZ_JACBZX010000001.1"/>
</dbReference>